<dbReference type="EMBL" id="BAABBU010000006">
    <property type="protein sequence ID" value="GAA4127203.1"/>
    <property type="molecule type" value="Genomic_DNA"/>
</dbReference>
<sequence>MVVPTAGACHRDDLADREVEVGARLLHRRRHGPGQLPHGQGPGVRAVDTDLAGRGAQDAVDGAQQTGLAAAVRADQADDLAGTGGEGDVLDQSVGAEGARTRGRRSGRARSGPPDSIGPARPVPSACPVRSVVTDSPPGQRSGPTPAGLAPFTVMRITGRMLSAGRGPFPYSLMTAEPGMRG</sequence>
<evidence type="ECO:0000313" key="2">
    <source>
        <dbReference type="EMBL" id="GAA4127203.1"/>
    </source>
</evidence>
<dbReference type="Proteomes" id="UP001501845">
    <property type="component" value="Unassembled WGS sequence"/>
</dbReference>
<gene>
    <name evidence="2" type="ORF">GCM10022285_12420</name>
</gene>
<feature type="compositionally biased region" description="Polar residues" evidence="1">
    <location>
        <begin position="133"/>
        <end position="143"/>
    </location>
</feature>
<evidence type="ECO:0000256" key="1">
    <source>
        <dbReference type="SAM" id="MobiDB-lite"/>
    </source>
</evidence>
<organism evidence="2 3">
    <name type="scientific">Streptomyces tunisiensis</name>
    <dbReference type="NCBI Taxonomy" id="948699"/>
    <lineage>
        <taxon>Bacteria</taxon>
        <taxon>Bacillati</taxon>
        <taxon>Actinomycetota</taxon>
        <taxon>Actinomycetes</taxon>
        <taxon>Kitasatosporales</taxon>
        <taxon>Streptomycetaceae</taxon>
        <taxon>Streptomyces</taxon>
    </lineage>
</organism>
<accession>A0ABP7XWQ4</accession>
<reference evidence="3" key="1">
    <citation type="journal article" date="2019" name="Int. J. Syst. Evol. Microbiol.">
        <title>The Global Catalogue of Microorganisms (GCM) 10K type strain sequencing project: providing services to taxonomists for standard genome sequencing and annotation.</title>
        <authorList>
            <consortium name="The Broad Institute Genomics Platform"/>
            <consortium name="The Broad Institute Genome Sequencing Center for Infectious Disease"/>
            <person name="Wu L."/>
            <person name="Ma J."/>
        </authorList>
    </citation>
    <scope>NUCLEOTIDE SEQUENCE [LARGE SCALE GENOMIC DNA]</scope>
    <source>
        <strain evidence="3">JCM 17589</strain>
    </source>
</reference>
<feature type="region of interest" description="Disordered" evidence="1">
    <location>
        <begin position="79"/>
        <end position="151"/>
    </location>
</feature>
<proteinExistence type="predicted"/>
<name>A0ABP7XWQ4_9ACTN</name>
<comment type="caution">
    <text evidence="2">The sequence shown here is derived from an EMBL/GenBank/DDBJ whole genome shotgun (WGS) entry which is preliminary data.</text>
</comment>
<feature type="region of interest" description="Disordered" evidence="1">
    <location>
        <begin position="25"/>
        <end position="48"/>
    </location>
</feature>
<protein>
    <submittedName>
        <fullName evidence="2">Uncharacterized protein</fullName>
    </submittedName>
</protein>
<evidence type="ECO:0000313" key="3">
    <source>
        <dbReference type="Proteomes" id="UP001501845"/>
    </source>
</evidence>
<keyword evidence="3" id="KW-1185">Reference proteome</keyword>